<dbReference type="InterPro" id="IPR013423">
    <property type="entry name" value="CHP02594"/>
</dbReference>
<dbReference type="NCBIfam" id="TIGR02594">
    <property type="entry name" value="TIGR02594 family protein"/>
    <property type="match status" value="1"/>
</dbReference>
<organism evidence="3 4">
    <name type="scientific">Helicobacter cinaedi CCUG 18818 = ATCC BAA-847</name>
    <dbReference type="NCBI Taxonomy" id="537971"/>
    <lineage>
        <taxon>Bacteria</taxon>
        <taxon>Pseudomonadati</taxon>
        <taxon>Campylobacterota</taxon>
        <taxon>Epsilonproteobacteria</taxon>
        <taxon>Campylobacterales</taxon>
        <taxon>Helicobacteraceae</taxon>
        <taxon>Helicobacter</taxon>
    </lineage>
</organism>
<feature type="region of interest" description="Disordered" evidence="1">
    <location>
        <begin position="459"/>
        <end position="480"/>
    </location>
</feature>
<feature type="compositionally biased region" description="Low complexity" evidence="1">
    <location>
        <begin position="688"/>
        <end position="721"/>
    </location>
</feature>
<protein>
    <recommendedName>
        <fullName evidence="2">Peptidase C51 domain-containing protein</fullName>
    </recommendedName>
</protein>
<proteinExistence type="predicted"/>
<evidence type="ECO:0000256" key="1">
    <source>
        <dbReference type="SAM" id="MobiDB-lite"/>
    </source>
</evidence>
<dbReference type="AlphaFoldDB" id="A0AAI8QHF7"/>
<sequence>MKPINNSNSIQQSNEMLLYNTFKFYFEIDLENNIMPIDNAKNSLNTFLNNYNNDYIQILQENITQENLKTLKSSKEYLTLLHIQYLGENEQVFGKGFQQALKEKSHLKLWYEIRYNSNSKNDKSIAIKRFKQSNLFGLYENNDINDKIFQSLCDNVQIKTKDLNQDKVSLNESMIFFEFLNIAESSKSQTYYESIIKKEEEIKKNFTDNSFPLSQSLVSITQPFLNTMKQYYIQENNPSLKIESIYIIQKSKDKPNVTDNIATINKRMQQNNSSFFIFYPQSIGDIALQIRQKFNSTLYLIVCKDTKIDCTYLGTHSRLYLSDFKDKQSTNYFLGTEIKNDTESAQEPTLSQKDDYLELDKNGDDIADYQQEYIFKNAEPILTIQKHQSNILLYNTGFSKQNHIISNEINKNQKVNELGIKLKLKEEKSHSTDCSKEGNFTLYINELYIYCSNQHSSIQHNHNNETNSNESNNSIQDSHNSQGQPIIYLLNCENRKTYQINLQENKDNNGNTKTDKAGNISYSATLSTELNLDDTPLANVTTKLILSCNDLVTQNYSTYDIHKITGVGIISVNNQIKKQAKAGKGITYKNILHLKQTTTLDEKIDNTDSILEVRINNIQKPIKIDTALECEAIYYGYNLVKWAYMILPTKDYNPNKTGLIKDEHYYELPSDTYKGNIITFNPKEYLQSLQSHQTSSQSPNSKAQTNNSQPSSNSQTTNPPNYSQQLQYLTQGDYTLVIFAYLRSPAYKARNYTTHTKLDYKPPLSLQFNGKELQILEWGEVKRDKLDSNIFDKGNNENKAYYRIYSKDYDVIDKQDIPKLFSSYSLTYDILDTEKYYQSNHLKEQDIIVSMKKDTSLPKGSYYLYTKDIEQSLKIQTDYLYRARGYKALNIYTIDTNNQYKISYHSNPLDNIPYPKGTTFIIAPNTPIPTHYTDKKVKICLKGSRTYKDFILNLKQKIDTLKTQGYEIDKVKLEVGYESELLWIAIAKKELGVLEIKGNIHNPRIIEYHSTTGKFKDDETAWCSSFVNWVMTQAGIKGTNSAAARSWKDWGQKLDKPAYGCIGVHIKPNGYGHVGFIVGKTENGYLVSLGGNQNDSVKHTAYSKNFFQYFVYPKEYVPNYTLPTLNSNTINKGEKTR</sequence>
<accession>A0AAI8QHF7</accession>
<evidence type="ECO:0000313" key="3">
    <source>
        <dbReference type="EMBL" id="BAM32760.1"/>
    </source>
</evidence>
<reference evidence="3 4" key="1">
    <citation type="journal article" date="2012" name="J. Bacteriol.">
        <title>Complete Genome Sequence of Helicobacter cinaedi Type Strain ATCC BAA-847.</title>
        <authorList>
            <person name="Miyoshi-Akiyama T."/>
            <person name="Takeshita N."/>
            <person name="Ohmagari N."/>
            <person name="Kirikae T."/>
        </authorList>
    </citation>
    <scope>NUCLEOTIDE SEQUENCE [LARGE SCALE GENOMIC DNA]</scope>
    <source>
        <strain evidence="3 4">ATCC BAA-847</strain>
    </source>
</reference>
<dbReference type="InterPro" id="IPR007921">
    <property type="entry name" value="CHAP_dom"/>
</dbReference>
<dbReference type="RefSeq" id="WP_015453677.1">
    <property type="nucleotide sequence ID" value="NC_020555.1"/>
</dbReference>
<dbReference type="KEGG" id="hcb:HCBAA847_1530"/>
<feature type="compositionally biased region" description="Low complexity" evidence="1">
    <location>
        <begin position="459"/>
        <end position="474"/>
    </location>
</feature>
<evidence type="ECO:0000313" key="4">
    <source>
        <dbReference type="Proteomes" id="UP000006036"/>
    </source>
</evidence>
<dbReference type="EMBL" id="AP012492">
    <property type="protein sequence ID" value="BAM32760.1"/>
    <property type="molecule type" value="Genomic_DNA"/>
</dbReference>
<feature type="domain" description="Peptidase C51" evidence="2">
    <location>
        <begin position="1017"/>
        <end position="1092"/>
    </location>
</feature>
<feature type="region of interest" description="Disordered" evidence="1">
    <location>
        <begin position="688"/>
        <end position="723"/>
    </location>
</feature>
<gene>
    <name evidence="3" type="ORF">HCBAA847_1530</name>
</gene>
<dbReference type="Proteomes" id="UP000006036">
    <property type="component" value="Chromosome 1"/>
</dbReference>
<evidence type="ECO:0000259" key="2">
    <source>
        <dbReference type="Pfam" id="PF05257"/>
    </source>
</evidence>
<dbReference type="Pfam" id="PF05257">
    <property type="entry name" value="CHAP"/>
    <property type="match status" value="1"/>
</dbReference>
<name>A0AAI8QHF7_9HELI</name>